<evidence type="ECO:0000313" key="7">
    <source>
        <dbReference type="EMBL" id="VDO86603.1"/>
    </source>
</evidence>
<evidence type="ECO:0000313" key="8">
    <source>
        <dbReference type="Proteomes" id="UP000050761"/>
    </source>
</evidence>
<protein>
    <submittedName>
        <fullName evidence="9">AAA_11 domain-containing protein</fullName>
    </submittedName>
</protein>
<dbReference type="InterPro" id="IPR050534">
    <property type="entry name" value="Coronavir_polyprotein_1ab"/>
</dbReference>
<reference evidence="9" key="2">
    <citation type="submission" date="2019-09" db="UniProtKB">
        <authorList>
            <consortium name="WormBaseParasite"/>
        </authorList>
    </citation>
    <scope>IDENTIFICATION</scope>
</reference>
<keyword evidence="1" id="KW-0547">Nucleotide-binding</keyword>
<evidence type="ECO:0000259" key="6">
    <source>
        <dbReference type="Pfam" id="PF13086"/>
    </source>
</evidence>
<dbReference type="OrthoDB" id="5870259at2759"/>
<keyword evidence="8" id="KW-1185">Reference proteome</keyword>
<dbReference type="GO" id="GO:0043139">
    <property type="term" value="F:5'-3' DNA helicase activity"/>
    <property type="evidence" value="ECO:0007669"/>
    <property type="project" value="TreeGrafter"/>
</dbReference>
<keyword evidence="2" id="KW-0378">Hydrolase</keyword>
<evidence type="ECO:0000256" key="1">
    <source>
        <dbReference type="ARBA" id="ARBA00022741"/>
    </source>
</evidence>
<dbReference type="GO" id="GO:0005524">
    <property type="term" value="F:ATP binding"/>
    <property type="evidence" value="ECO:0007669"/>
    <property type="project" value="UniProtKB-KW"/>
</dbReference>
<dbReference type="InterPro" id="IPR041677">
    <property type="entry name" value="DNA2/NAM7_AAA_11"/>
</dbReference>
<evidence type="ECO:0000256" key="2">
    <source>
        <dbReference type="ARBA" id="ARBA00022801"/>
    </source>
</evidence>
<evidence type="ECO:0000256" key="4">
    <source>
        <dbReference type="ARBA" id="ARBA00022840"/>
    </source>
</evidence>
<organism evidence="8 9">
    <name type="scientific">Heligmosomoides polygyrus</name>
    <name type="common">Parasitic roundworm</name>
    <dbReference type="NCBI Taxonomy" id="6339"/>
    <lineage>
        <taxon>Eukaryota</taxon>
        <taxon>Metazoa</taxon>
        <taxon>Ecdysozoa</taxon>
        <taxon>Nematoda</taxon>
        <taxon>Chromadorea</taxon>
        <taxon>Rhabditida</taxon>
        <taxon>Rhabditina</taxon>
        <taxon>Rhabditomorpha</taxon>
        <taxon>Strongyloidea</taxon>
        <taxon>Heligmosomidae</taxon>
        <taxon>Heligmosomoides</taxon>
    </lineage>
</organism>
<dbReference type="PANTHER" id="PTHR43788:SF16">
    <property type="entry name" value="HELICASE WITH ZINC FINGER 2"/>
    <property type="match status" value="1"/>
</dbReference>
<dbReference type="WBParaSite" id="HPBE_0001086001-mRNA-1">
    <property type="protein sequence ID" value="HPBE_0001086001-mRNA-1"/>
    <property type="gene ID" value="HPBE_0001086001"/>
</dbReference>
<evidence type="ECO:0000256" key="5">
    <source>
        <dbReference type="SAM" id="MobiDB-lite"/>
    </source>
</evidence>
<dbReference type="EMBL" id="UZAH01026904">
    <property type="protein sequence ID" value="VDO86603.1"/>
    <property type="molecule type" value="Genomic_DNA"/>
</dbReference>
<dbReference type="InterPro" id="IPR027417">
    <property type="entry name" value="P-loop_NTPase"/>
</dbReference>
<dbReference type="PANTHER" id="PTHR43788">
    <property type="entry name" value="DNA2/NAM7 HELICASE FAMILY MEMBER"/>
    <property type="match status" value="1"/>
</dbReference>
<dbReference type="Proteomes" id="UP000050761">
    <property type="component" value="Unassembled WGS sequence"/>
</dbReference>
<accession>A0A183FSE3</accession>
<keyword evidence="4" id="KW-0067">ATP-binding</keyword>
<feature type="region of interest" description="Disordered" evidence="5">
    <location>
        <begin position="235"/>
        <end position="259"/>
    </location>
</feature>
<dbReference type="GO" id="GO:0016787">
    <property type="term" value="F:hydrolase activity"/>
    <property type="evidence" value="ECO:0007669"/>
    <property type="project" value="UniProtKB-KW"/>
</dbReference>
<evidence type="ECO:0000256" key="3">
    <source>
        <dbReference type="ARBA" id="ARBA00022806"/>
    </source>
</evidence>
<gene>
    <name evidence="7" type="ORF">HPBE_LOCUS10861</name>
</gene>
<accession>A0A3P8A6W7</accession>
<name>A0A183FSE3_HELPZ</name>
<feature type="domain" description="DNA2/NAM7 helicase helicase" evidence="6">
    <location>
        <begin position="269"/>
        <end position="510"/>
    </location>
</feature>
<keyword evidence="3" id="KW-0347">Helicase</keyword>
<evidence type="ECO:0000313" key="9">
    <source>
        <dbReference type="WBParaSite" id="HPBE_0001086001-mRNA-1"/>
    </source>
</evidence>
<sequence length="552" mass="60782">MSAAIRFSEPVVSKEARLQLYEYVQHFIPVYANEGIMPLKVLNLRAKDREWLQDRALDFTNYVKDPSTAKRKMGKLFNVCCSALAATSTLHDDKTVYWITATVPSRTACPLRLDVTLADMATDGGWTLERQANFWVSGAPHAVRLRAVEVLFITERKQLSVRLAASSWNHRRLCTLVDQHGREDDGQYVVDGYVVLAKATQSASQSSAAVSHMLRSLNSIAPDTTGSQILDIVYGHKPADPTPNEETDPQRPHPAYPTTSVYKGQTLSLTADQHAALALGLKGAPIAAIQAAFGTGKTVYEALVAGLLVARGKGPVIVTASTNHAVAHFANTLLALNDFSKLNLLRFISESAYLDEAPSTTVDINEILKDLGLKHAASLSLEERDACARYRNGRLLYEAHVRHFEHSMVMTDKERDEYLTEETDVSRTVKKVLRAMLRVRPPHILLITTASLINTTSANGIFKNKLQDRKTLIVDDASQVPEPVLATLASLFPQSCQLYLGDIHQMFPHVKCHREANTAVFGAQSTLKVLQESSIGSSSRAHYQLSRASGAE</sequence>
<dbReference type="Pfam" id="PF13086">
    <property type="entry name" value="AAA_11"/>
    <property type="match status" value="1"/>
</dbReference>
<dbReference type="Gene3D" id="3.40.50.300">
    <property type="entry name" value="P-loop containing nucleotide triphosphate hydrolases"/>
    <property type="match status" value="1"/>
</dbReference>
<dbReference type="SUPFAM" id="SSF52540">
    <property type="entry name" value="P-loop containing nucleoside triphosphate hydrolases"/>
    <property type="match status" value="1"/>
</dbReference>
<proteinExistence type="predicted"/>
<reference evidence="7 8" key="1">
    <citation type="submission" date="2018-11" db="EMBL/GenBank/DDBJ databases">
        <authorList>
            <consortium name="Pathogen Informatics"/>
        </authorList>
    </citation>
    <scope>NUCLEOTIDE SEQUENCE [LARGE SCALE GENOMIC DNA]</scope>
</reference>
<dbReference type="AlphaFoldDB" id="A0A183FSE3"/>